<keyword evidence="1" id="KW-0472">Membrane</keyword>
<feature type="transmembrane region" description="Helical" evidence="1">
    <location>
        <begin position="69"/>
        <end position="91"/>
    </location>
</feature>
<evidence type="ECO:0000313" key="3">
    <source>
        <dbReference type="Proteomes" id="UP000250416"/>
    </source>
</evidence>
<dbReference type="AlphaFoldDB" id="A0AAE8T0R0"/>
<dbReference type="Proteomes" id="UP000250416">
    <property type="component" value="Unassembled WGS sequence"/>
</dbReference>
<organism evidence="2 3">
    <name type="scientific">Burkholderia cepacia</name>
    <name type="common">Pseudomonas cepacia</name>
    <dbReference type="NCBI Taxonomy" id="292"/>
    <lineage>
        <taxon>Bacteria</taxon>
        <taxon>Pseudomonadati</taxon>
        <taxon>Pseudomonadota</taxon>
        <taxon>Betaproteobacteria</taxon>
        <taxon>Burkholderiales</taxon>
        <taxon>Burkholderiaceae</taxon>
        <taxon>Burkholderia</taxon>
        <taxon>Burkholderia cepacia complex</taxon>
    </lineage>
</organism>
<comment type="caution">
    <text evidence="2">The sequence shown here is derived from an EMBL/GenBank/DDBJ whole genome shotgun (WGS) entry which is preliminary data.</text>
</comment>
<accession>A0AAE8T0R0</accession>
<evidence type="ECO:0000313" key="2">
    <source>
        <dbReference type="EMBL" id="SPV11427.1"/>
    </source>
</evidence>
<dbReference type="EMBL" id="UARD01000001">
    <property type="protein sequence ID" value="SPV11427.1"/>
    <property type="molecule type" value="Genomic_DNA"/>
</dbReference>
<keyword evidence="1" id="KW-0812">Transmembrane</keyword>
<proteinExistence type="predicted"/>
<evidence type="ECO:0000256" key="1">
    <source>
        <dbReference type="SAM" id="Phobius"/>
    </source>
</evidence>
<sequence length="99" mass="10979">MKRTVWVLLALAIISWGICALYLSEAIHFGWIGTLLASIAGLIATMSSYRTEEIAHTRFGTICKAESPVRFFLAYVFVGLLLVAFAFISVFGCMGRLER</sequence>
<feature type="transmembrane region" description="Helical" evidence="1">
    <location>
        <begin position="29"/>
        <end position="49"/>
    </location>
</feature>
<protein>
    <submittedName>
        <fullName evidence="2">Uncharacterized protein</fullName>
    </submittedName>
</protein>
<name>A0AAE8T0R0_BURCE</name>
<gene>
    <name evidence="2" type="ORF">NCTC10661_00021</name>
</gene>
<reference evidence="2 3" key="1">
    <citation type="submission" date="2018-06" db="EMBL/GenBank/DDBJ databases">
        <authorList>
            <consortium name="Pathogen Informatics"/>
            <person name="Doyle S."/>
        </authorList>
    </citation>
    <scope>NUCLEOTIDE SEQUENCE [LARGE SCALE GENOMIC DNA]</scope>
    <source>
        <strain evidence="2 3">NCTC10661</strain>
    </source>
</reference>
<keyword evidence="1" id="KW-1133">Transmembrane helix</keyword>